<dbReference type="Gene3D" id="3.30.70.640">
    <property type="entry name" value="Molybdopterin cofactor biosynthesis C (MoaC) domain"/>
    <property type="match status" value="1"/>
</dbReference>
<evidence type="ECO:0000256" key="12">
    <source>
        <dbReference type="ARBA" id="ARBA00023239"/>
    </source>
</evidence>
<evidence type="ECO:0000256" key="6">
    <source>
        <dbReference type="ARBA" id="ARBA00022617"/>
    </source>
</evidence>
<dbReference type="HAMAP" id="MF_01224_B">
    <property type="entry name" value="MoaC_B"/>
    <property type="match status" value="1"/>
</dbReference>
<keyword evidence="10" id="KW-0503">Monooxygenase</keyword>
<dbReference type="UniPathway" id="UPA00344"/>
<keyword evidence="9" id="KW-0408">Iron</keyword>
<evidence type="ECO:0000256" key="11">
    <source>
        <dbReference type="ARBA" id="ARBA00023150"/>
    </source>
</evidence>
<gene>
    <name evidence="14" type="ORF">F0562_014971</name>
</gene>
<dbReference type="CDD" id="cd01420">
    <property type="entry name" value="MoaC_PE"/>
    <property type="match status" value="1"/>
</dbReference>
<keyword evidence="7" id="KW-0479">Metal-binding</keyword>
<dbReference type="Pfam" id="PF00067">
    <property type="entry name" value="p450"/>
    <property type="match status" value="1"/>
</dbReference>
<evidence type="ECO:0000313" key="15">
    <source>
        <dbReference type="Proteomes" id="UP000325577"/>
    </source>
</evidence>
<dbReference type="AlphaFoldDB" id="A0A5J4ZUG0"/>
<dbReference type="GO" id="GO:0020037">
    <property type="term" value="F:heme binding"/>
    <property type="evidence" value="ECO:0007669"/>
    <property type="project" value="InterPro"/>
</dbReference>
<dbReference type="PANTHER" id="PTHR47944">
    <property type="entry name" value="CYTOCHROME P450 98A9"/>
    <property type="match status" value="1"/>
</dbReference>
<dbReference type="NCBIfam" id="TIGR00581">
    <property type="entry name" value="moaC"/>
    <property type="match status" value="1"/>
</dbReference>
<dbReference type="InterPro" id="IPR047594">
    <property type="entry name" value="MoaC_bact/euk"/>
</dbReference>
<dbReference type="InterPro" id="IPR036522">
    <property type="entry name" value="MoaC_sf"/>
</dbReference>
<dbReference type="NCBIfam" id="NF006870">
    <property type="entry name" value="PRK09364.1"/>
    <property type="match status" value="1"/>
</dbReference>
<dbReference type="EMBL" id="CM018049">
    <property type="protein sequence ID" value="KAA8520757.1"/>
    <property type="molecule type" value="Genomic_DNA"/>
</dbReference>
<comment type="catalytic activity">
    <reaction evidence="1">
        <text>(8S)-3',8-cyclo-7,8-dihydroguanosine 5'-triphosphate = cyclic pyranopterin phosphate + diphosphate</text>
        <dbReference type="Rhea" id="RHEA:49580"/>
        <dbReference type="ChEBI" id="CHEBI:33019"/>
        <dbReference type="ChEBI" id="CHEBI:59648"/>
        <dbReference type="ChEBI" id="CHEBI:131766"/>
        <dbReference type="EC" id="4.6.1.17"/>
    </reaction>
</comment>
<evidence type="ECO:0000256" key="1">
    <source>
        <dbReference type="ARBA" id="ARBA00001637"/>
    </source>
</evidence>
<keyword evidence="11" id="KW-0501">Molybdenum cofactor biosynthesis</keyword>
<keyword evidence="6" id="KW-0349">Heme</keyword>
<evidence type="ECO:0000259" key="13">
    <source>
        <dbReference type="Pfam" id="PF01967"/>
    </source>
</evidence>
<evidence type="ECO:0000256" key="7">
    <source>
        <dbReference type="ARBA" id="ARBA00022723"/>
    </source>
</evidence>
<keyword evidence="12" id="KW-0456">Lyase</keyword>
<dbReference type="InterPro" id="IPR001128">
    <property type="entry name" value="Cyt_P450"/>
</dbReference>
<evidence type="ECO:0000256" key="3">
    <source>
        <dbReference type="ARBA" id="ARBA00005046"/>
    </source>
</evidence>
<evidence type="ECO:0000256" key="4">
    <source>
        <dbReference type="ARBA" id="ARBA00010617"/>
    </source>
</evidence>
<evidence type="ECO:0000256" key="10">
    <source>
        <dbReference type="ARBA" id="ARBA00023033"/>
    </source>
</evidence>
<comment type="pathway">
    <text evidence="3">Cofactor biosynthesis; molybdopterin biosynthesis.</text>
</comment>
<dbReference type="GO" id="GO:0005506">
    <property type="term" value="F:iron ion binding"/>
    <property type="evidence" value="ECO:0007669"/>
    <property type="project" value="InterPro"/>
</dbReference>
<dbReference type="GO" id="GO:0006777">
    <property type="term" value="P:Mo-molybdopterin cofactor biosynthetic process"/>
    <property type="evidence" value="ECO:0007669"/>
    <property type="project" value="UniProtKB-KW"/>
</dbReference>
<sequence length="489" mass="54989">MEHLLTTKWLESFAKQRADEVQHLVGDVWARDQGGEAVNLREVLGAFSMNNVTRMLLGKQYFGAESAGPQEAMEFMHITHELFWLLGLIYLGDYLPFWRWVDPYGCEKKMREVEKRVEDFHMKILEEQRKRKESGGEVDDGEMDFVDVLLSLPCEDGKEHLDDVEIKALIQVIFFPFPFFSFSPYQLTWPNKFIGSFLSPFLSYPNRCRRPILFTSRPNPLPSQLHTRSHCCRRPSLHSLSRPNKWPKVFIEIIQPLLVMFLRRVAVRLPLSRKLFSSKCSDDFASAIAELNKEMECVFGEPPPTSNASSINNQIMTQDSQFVSPEIAENEFSLSHIGSRGEAQMVDVSPKVISKRVAVASCKVNLGKKVFDLVSANQMSKGDVLSVAKIAGISGAKQTSNLIPLCHNISLTHVSVDLTLNPNDFSVEIEGEAASTGKTGVEMEAMTAVTVAGLTVYDMCKAGSKDIQITDVRLERKTGGKSGEWSRDE</sequence>
<accession>A0A5J4ZUG0</accession>
<evidence type="ECO:0000256" key="5">
    <source>
        <dbReference type="ARBA" id="ARBA00012575"/>
    </source>
</evidence>
<name>A0A5J4ZUG0_9ASTE</name>
<organism evidence="14 15">
    <name type="scientific">Nyssa sinensis</name>
    <dbReference type="NCBI Taxonomy" id="561372"/>
    <lineage>
        <taxon>Eukaryota</taxon>
        <taxon>Viridiplantae</taxon>
        <taxon>Streptophyta</taxon>
        <taxon>Embryophyta</taxon>
        <taxon>Tracheophyta</taxon>
        <taxon>Spermatophyta</taxon>
        <taxon>Magnoliopsida</taxon>
        <taxon>eudicotyledons</taxon>
        <taxon>Gunneridae</taxon>
        <taxon>Pentapetalae</taxon>
        <taxon>asterids</taxon>
        <taxon>Cornales</taxon>
        <taxon>Nyssaceae</taxon>
        <taxon>Nyssa</taxon>
    </lineage>
</organism>
<reference evidence="14 15" key="1">
    <citation type="submission" date="2019-09" db="EMBL/GenBank/DDBJ databases">
        <title>A chromosome-level genome assembly of the Chinese tupelo Nyssa sinensis.</title>
        <authorList>
            <person name="Yang X."/>
            <person name="Kang M."/>
            <person name="Yang Y."/>
            <person name="Xiong H."/>
            <person name="Wang M."/>
            <person name="Zhang Z."/>
            <person name="Wang Z."/>
            <person name="Wu H."/>
            <person name="Ma T."/>
            <person name="Liu J."/>
            <person name="Xi Z."/>
        </authorList>
    </citation>
    <scope>NUCLEOTIDE SEQUENCE [LARGE SCALE GENOMIC DNA]</scope>
    <source>
        <strain evidence="14">J267</strain>
        <tissue evidence="14">Leaf</tissue>
    </source>
</reference>
<proteinExistence type="inferred from homology"/>
<comment type="similarity">
    <text evidence="4">Belongs to the cytochrome P450 family.</text>
</comment>
<evidence type="ECO:0000256" key="2">
    <source>
        <dbReference type="ARBA" id="ARBA00001971"/>
    </source>
</evidence>
<dbReference type="SUPFAM" id="SSF48264">
    <property type="entry name" value="Cytochrome P450"/>
    <property type="match status" value="1"/>
</dbReference>
<keyword evidence="15" id="KW-1185">Reference proteome</keyword>
<evidence type="ECO:0000313" key="14">
    <source>
        <dbReference type="EMBL" id="KAA8520757.1"/>
    </source>
</evidence>
<protein>
    <recommendedName>
        <fullName evidence="5">cyclic pyranopterin monophosphate synthase</fullName>
        <ecNumber evidence="5">4.6.1.17</ecNumber>
    </recommendedName>
</protein>
<dbReference type="Pfam" id="PF01967">
    <property type="entry name" value="MoaC"/>
    <property type="match status" value="1"/>
</dbReference>
<evidence type="ECO:0000256" key="8">
    <source>
        <dbReference type="ARBA" id="ARBA00023002"/>
    </source>
</evidence>
<evidence type="ECO:0000256" key="9">
    <source>
        <dbReference type="ARBA" id="ARBA00023004"/>
    </source>
</evidence>
<comment type="cofactor">
    <cofactor evidence="2">
        <name>heme</name>
        <dbReference type="ChEBI" id="CHEBI:30413"/>
    </cofactor>
</comment>
<dbReference type="InterPro" id="IPR002820">
    <property type="entry name" value="Mopterin_CF_biosynth-C_dom"/>
</dbReference>
<feature type="domain" description="Molybdopterin cofactor biosynthesis C (MoaC)" evidence="13">
    <location>
        <begin position="345"/>
        <end position="480"/>
    </location>
</feature>
<dbReference type="InterPro" id="IPR023045">
    <property type="entry name" value="MoaC"/>
</dbReference>
<dbReference type="OrthoDB" id="429626at2759"/>
<keyword evidence="8" id="KW-0560">Oxidoreductase</keyword>
<dbReference type="EC" id="4.6.1.17" evidence="5"/>
<dbReference type="PANTHER" id="PTHR47944:SF16">
    <property type="entry name" value="CYTOCHROME P450 FAMILY 1 SUBFAMILY A POLYPEPTIDE 1"/>
    <property type="match status" value="1"/>
</dbReference>
<dbReference type="GO" id="GO:0016705">
    <property type="term" value="F:oxidoreductase activity, acting on paired donors, with incorporation or reduction of molecular oxygen"/>
    <property type="evidence" value="ECO:0007669"/>
    <property type="project" value="InterPro"/>
</dbReference>
<dbReference type="SUPFAM" id="SSF55040">
    <property type="entry name" value="Molybdenum cofactor biosynthesis protein C, MoaC"/>
    <property type="match status" value="1"/>
</dbReference>
<dbReference type="Proteomes" id="UP000325577">
    <property type="component" value="Linkage Group LG6"/>
</dbReference>
<dbReference type="GO" id="GO:0004497">
    <property type="term" value="F:monooxygenase activity"/>
    <property type="evidence" value="ECO:0007669"/>
    <property type="project" value="UniProtKB-KW"/>
</dbReference>
<dbReference type="GO" id="GO:0061799">
    <property type="term" value="F:cyclic pyranopterin monophosphate synthase activity"/>
    <property type="evidence" value="ECO:0007669"/>
    <property type="project" value="UniProtKB-EC"/>
</dbReference>
<dbReference type="InterPro" id="IPR036396">
    <property type="entry name" value="Cyt_P450_sf"/>
</dbReference>
<dbReference type="Gene3D" id="1.10.630.10">
    <property type="entry name" value="Cytochrome P450"/>
    <property type="match status" value="1"/>
</dbReference>